<feature type="transmembrane region" description="Helical" evidence="1">
    <location>
        <begin position="12"/>
        <end position="30"/>
    </location>
</feature>
<keyword evidence="1" id="KW-1133">Transmembrane helix</keyword>
<keyword evidence="1" id="KW-0812">Transmembrane</keyword>
<reference evidence="2 3" key="1">
    <citation type="submission" date="2021-01" db="EMBL/GenBank/DDBJ databases">
        <title>Aequorivita sp. strain KX20305, a bacterium isolated from the sediment collected at a cold seep field in South China Sea.</title>
        <authorList>
            <person name="Zhang H."/>
            <person name="Li C."/>
        </authorList>
    </citation>
    <scope>NUCLEOTIDE SEQUENCE [LARGE SCALE GENOMIC DNA]</scope>
    <source>
        <strain evidence="2 3">KX20305</strain>
    </source>
</reference>
<evidence type="ECO:0000313" key="2">
    <source>
        <dbReference type="EMBL" id="QQX77982.1"/>
    </source>
</evidence>
<accession>A0ABX7DW09</accession>
<name>A0ABX7DW09_9FLAO</name>
<evidence type="ECO:0008006" key="4">
    <source>
        <dbReference type="Google" id="ProtNLM"/>
    </source>
</evidence>
<dbReference type="RefSeq" id="WP_202337868.1">
    <property type="nucleotide sequence ID" value="NZ_CP068439.1"/>
</dbReference>
<evidence type="ECO:0000313" key="3">
    <source>
        <dbReference type="Proteomes" id="UP000629420"/>
    </source>
</evidence>
<keyword evidence="3" id="KW-1185">Reference proteome</keyword>
<sequence>MKNGFKKIIYTVLSLGALFIIGTVTVNIILKKKLENFIEDRLPQNIIRAYDDITVETFGGSLTITNASLIIENKENGAKHTFVNVEKLKISDISYWDYLFNSEIHIEAITLTNPTIAYYQDRIAKNESTQNNDFLSVYKPILIDRLNVNNTKFAIYEKAKDSTELYTKGLSVAIEGIKIDAQTIKRKIPLEYKSYTAKSDTVFVKVSPYENLTVKDFTVENRNAFFENLILKTKYSKRELSKLISKERDHYDLSLKSLSVEGIDFGFNQNRFFAKSKLLSLSAPSLEIYRDKLVADETKTKPLYSKMLRELPFDLTIDSLKISDAKIIYEERQKAENMGGSINFENLEASISNVSNTYSSPTKTEAKIKADFMENTPISVNWSFDVQNKNDQFLFSADVGHLVADRLNSFTEPNLKVRLEGTTDQTYFTIDGNNDTSTIDMKIKYSDFKVLLLQNEGEKKNKFLSAVANIFISKNSQEKNEYYKEGTAEATRNKSKSVFNFLWLNIKNALKKILI</sequence>
<proteinExistence type="predicted"/>
<dbReference type="EMBL" id="CP068439">
    <property type="protein sequence ID" value="QQX77982.1"/>
    <property type="molecule type" value="Genomic_DNA"/>
</dbReference>
<evidence type="ECO:0000256" key="1">
    <source>
        <dbReference type="SAM" id="Phobius"/>
    </source>
</evidence>
<organism evidence="2 3">
    <name type="scientific">Aequorivita iocasae</name>
    <dbReference type="NCBI Taxonomy" id="2803865"/>
    <lineage>
        <taxon>Bacteria</taxon>
        <taxon>Pseudomonadati</taxon>
        <taxon>Bacteroidota</taxon>
        <taxon>Flavobacteriia</taxon>
        <taxon>Flavobacteriales</taxon>
        <taxon>Flavobacteriaceae</taxon>
        <taxon>Aequorivita</taxon>
    </lineage>
</organism>
<gene>
    <name evidence="2" type="ORF">JK629_06900</name>
</gene>
<keyword evidence="1" id="KW-0472">Membrane</keyword>
<protein>
    <recommendedName>
        <fullName evidence="4">DUF748 domain-containing protein</fullName>
    </recommendedName>
</protein>
<dbReference type="Proteomes" id="UP000629420">
    <property type="component" value="Chromosome"/>
</dbReference>